<dbReference type="EMBL" id="RAHJ01000018">
    <property type="protein sequence ID" value="RJX67830.1"/>
    <property type="molecule type" value="Genomic_DNA"/>
</dbReference>
<dbReference type="PANTHER" id="PTHR45947:SF3">
    <property type="entry name" value="SULFOQUINOVOSYL TRANSFERASE SQD2"/>
    <property type="match status" value="1"/>
</dbReference>
<dbReference type="InterPro" id="IPR001296">
    <property type="entry name" value="Glyco_trans_1"/>
</dbReference>
<evidence type="ECO:0000259" key="2">
    <source>
        <dbReference type="Pfam" id="PF13579"/>
    </source>
</evidence>
<keyword evidence="3" id="KW-0808">Transferase</keyword>
<dbReference type="PANTHER" id="PTHR45947">
    <property type="entry name" value="SULFOQUINOVOSYL TRANSFERASE SQD2"/>
    <property type="match status" value="1"/>
</dbReference>
<dbReference type="AlphaFoldDB" id="A0A419R1J7"/>
<dbReference type="InterPro" id="IPR050194">
    <property type="entry name" value="Glycosyltransferase_grp1"/>
</dbReference>
<dbReference type="RefSeq" id="WP_120108709.1">
    <property type="nucleotide sequence ID" value="NZ_RAHJ01000018.1"/>
</dbReference>
<dbReference type="GO" id="GO:0016757">
    <property type="term" value="F:glycosyltransferase activity"/>
    <property type="evidence" value="ECO:0007669"/>
    <property type="project" value="InterPro"/>
</dbReference>
<gene>
    <name evidence="3" type="ORF">D6858_07570</name>
</gene>
<dbReference type="SUPFAM" id="SSF53756">
    <property type="entry name" value="UDP-Glycosyltransferase/glycogen phosphorylase"/>
    <property type="match status" value="1"/>
</dbReference>
<dbReference type="InterPro" id="IPR028098">
    <property type="entry name" value="Glyco_trans_4-like_N"/>
</dbReference>
<organism evidence="3 4">
    <name type="scientific">Tsuneonella suprasediminis</name>
    <dbReference type="NCBI Taxonomy" id="2306996"/>
    <lineage>
        <taxon>Bacteria</taxon>
        <taxon>Pseudomonadati</taxon>
        <taxon>Pseudomonadota</taxon>
        <taxon>Alphaproteobacteria</taxon>
        <taxon>Sphingomonadales</taxon>
        <taxon>Erythrobacteraceae</taxon>
        <taxon>Tsuneonella</taxon>
    </lineage>
</organism>
<reference evidence="3 4" key="1">
    <citation type="submission" date="2018-09" db="EMBL/GenBank/DDBJ databases">
        <title>Altererythrobacter sp.Ery1 and Ery12, the genome sequencing of novel strains in genus Alterythrobacter.</title>
        <authorList>
            <person name="Cheng H."/>
            <person name="Wu Y.-H."/>
            <person name="Fang C."/>
            <person name="Xu X.-W."/>
        </authorList>
    </citation>
    <scope>NUCLEOTIDE SEQUENCE [LARGE SCALE GENOMIC DNA]</scope>
    <source>
        <strain evidence="3 4">Ery12</strain>
    </source>
</reference>
<evidence type="ECO:0000259" key="1">
    <source>
        <dbReference type="Pfam" id="PF00534"/>
    </source>
</evidence>
<accession>A0A419R1J7</accession>
<dbReference type="Pfam" id="PF13579">
    <property type="entry name" value="Glyco_trans_4_4"/>
    <property type="match status" value="1"/>
</dbReference>
<sequence>MHIVDVCGFYSPHGGGVRTYVEQKLAIGPALGHEITIVAPGPRAEISERGPNARIMFVPCPRFPLDSKYHYFDDTDQVHDTLDALSPDFVEVSTPWHSSKMVAEWDAPVARSMVMHADPLSAYAYRWLNPPFSRAMIDRHFYQFWDHMREMGHRFDRIVCASHELGERLRRGGVDHIEINPMGIEAHRFSPEKRDPELRAELLRECKLPPSAHLLLGVGRLSPEKRWPMVVDAVHLAGQQLQIGLVLFGQGKEKDNIKRRIAGSPHIRVFGPETDRAKFPRIVASADALIHGCEAETFCMAAAEARASGTPSIVPDLGGAADHARNGAGIRYRARSATSAAQAIVEMFSKPFPPFTWKSRTMEEHFADLFASYATAIAERHAREAELTPL</sequence>
<name>A0A419R1J7_9SPHN</name>
<dbReference type="Proteomes" id="UP000284322">
    <property type="component" value="Unassembled WGS sequence"/>
</dbReference>
<feature type="domain" description="Glycosyl transferase family 1" evidence="1">
    <location>
        <begin position="211"/>
        <end position="350"/>
    </location>
</feature>
<dbReference type="Gene3D" id="3.40.50.2000">
    <property type="entry name" value="Glycogen Phosphorylase B"/>
    <property type="match status" value="2"/>
</dbReference>
<feature type="domain" description="Glycosyltransferase subfamily 4-like N-terminal" evidence="2">
    <location>
        <begin position="15"/>
        <end position="178"/>
    </location>
</feature>
<dbReference type="Pfam" id="PF00534">
    <property type="entry name" value="Glycos_transf_1"/>
    <property type="match status" value="1"/>
</dbReference>
<dbReference type="OrthoDB" id="9802525at2"/>
<proteinExistence type="predicted"/>
<comment type="caution">
    <text evidence="3">The sequence shown here is derived from an EMBL/GenBank/DDBJ whole genome shotgun (WGS) entry which is preliminary data.</text>
</comment>
<protein>
    <submittedName>
        <fullName evidence="3">Glycosyltransferase</fullName>
    </submittedName>
</protein>
<evidence type="ECO:0000313" key="3">
    <source>
        <dbReference type="EMBL" id="RJX67830.1"/>
    </source>
</evidence>
<evidence type="ECO:0000313" key="4">
    <source>
        <dbReference type="Proteomes" id="UP000284322"/>
    </source>
</evidence>
<keyword evidence="4" id="KW-1185">Reference proteome</keyword>